<evidence type="ECO:0000313" key="3">
    <source>
        <dbReference type="Proteomes" id="UP000605805"/>
    </source>
</evidence>
<dbReference type="InterPro" id="IPR038763">
    <property type="entry name" value="DHH_sf"/>
</dbReference>
<feature type="domain" description="DHHA1" evidence="1">
    <location>
        <begin position="239"/>
        <end position="294"/>
    </location>
</feature>
<reference evidence="2" key="1">
    <citation type="journal article" date="2020" name="ISME J.">
        <title>Gammaproteobacteria mediating utilization of methyl-, sulfur- and petroleum organic compounds in deep ocean hydrothermal plumes.</title>
        <authorList>
            <person name="Zhou Z."/>
            <person name="Liu Y."/>
            <person name="Pan J."/>
            <person name="Cron B.R."/>
            <person name="Toner B.M."/>
            <person name="Anantharaman K."/>
            <person name="Breier J.A."/>
            <person name="Dick G.J."/>
            <person name="Li M."/>
        </authorList>
    </citation>
    <scope>NUCLEOTIDE SEQUENCE</scope>
    <source>
        <strain evidence="2">SZUA-1435</strain>
    </source>
</reference>
<dbReference type="Gene3D" id="3.10.310.30">
    <property type="match status" value="1"/>
</dbReference>
<evidence type="ECO:0000313" key="2">
    <source>
        <dbReference type="EMBL" id="HIP57187.1"/>
    </source>
</evidence>
<accession>A0A833DTE5</accession>
<name>A0A833DTE5_9CREN</name>
<sequence>MYIVIAHGDLDGLAAAALYTIHLDIKPSDVKLLISYPNRLHKDLTNVLRENIRKIAIIDIGLNTTSYYYVVKALKSLSSRNISIEWFDHHVWEKEWIDTISGMVQKLVLRRDTCATGLVFETLVDELKHCDVATLRRFVNAVCAVDQWKFNVWEAPFLLRYVEYRNDVEWYRNVYLFFVDMLRSCNIDDLISRITKYVESYVDEELKVVSTVCRDSFRITLDNIRLGVYVRRNVIPNASIIGNAMLNICGVDIAVIVNNDLSRVSLRSQRCDVRTIAAYLGGGGHEKAAGAEIRVDLPLRLLWKLNIAKAKVASVVARKIINLIEEFKSFRGEVCVKLYT</sequence>
<dbReference type="PANTHER" id="PTHR42146">
    <property type="entry name" value="3',5'-CYCLIC-NUCLEOTIDE PHOSPHODIESTERASE"/>
    <property type="match status" value="1"/>
</dbReference>
<dbReference type="AlphaFoldDB" id="A0A833DTE5"/>
<evidence type="ECO:0000259" key="1">
    <source>
        <dbReference type="Pfam" id="PF02272"/>
    </source>
</evidence>
<dbReference type="InterPro" id="IPR052968">
    <property type="entry name" value="Nucleotide_metab_enz"/>
</dbReference>
<dbReference type="PANTHER" id="PTHR42146:SF1">
    <property type="entry name" value="OLIGORIBONUCLEASE NRNB"/>
    <property type="match status" value="1"/>
</dbReference>
<dbReference type="Proteomes" id="UP000605805">
    <property type="component" value="Unassembled WGS sequence"/>
</dbReference>
<dbReference type="InterPro" id="IPR003156">
    <property type="entry name" value="DHHA1_dom"/>
</dbReference>
<protein>
    <recommendedName>
        <fullName evidence="1">DHHA1 domain-containing protein</fullName>
    </recommendedName>
</protein>
<proteinExistence type="predicted"/>
<dbReference type="GO" id="GO:0003676">
    <property type="term" value="F:nucleic acid binding"/>
    <property type="evidence" value="ECO:0007669"/>
    <property type="project" value="InterPro"/>
</dbReference>
<dbReference type="EMBL" id="DQTV01000071">
    <property type="protein sequence ID" value="HIP57187.1"/>
    <property type="molecule type" value="Genomic_DNA"/>
</dbReference>
<gene>
    <name evidence="2" type="ORF">EYH02_03845</name>
</gene>
<comment type="caution">
    <text evidence="2">The sequence shown here is derived from an EMBL/GenBank/DDBJ whole genome shotgun (WGS) entry which is preliminary data.</text>
</comment>
<organism evidence="2 3">
    <name type="scientific">Ignisphaera aggregans</name>
    <dbReference type="NCBI Taxonomy" id="334771"/>
    <lineage>
        <taxon>Archaea</taxon>
        <taxon>Thermoproteota</taxon>
        <taxon>Thermoprotei</taxon>
        <taxon>Desulfurococcales</taxon>
        <taxon>Desulfurococcaceae</taxon>
        <taxon>Ignisphaera</taxon>
    </lineage>
</organism>
<dbReference type="SUPFAM" id="SSF64182">
    <property type="entry name" value="DHH phosphoesterases"/>
    <property type="match status" value="1"/>
</dbReference>
<dbReference type="Pfam" id="PF02272">
    <property type="entry name" value="DHHA1"/>
    <property type="match status" value="1"/>
</dbReference>